<gene>
    <name evidence="2" type="ORF">XENOCAPTIV_026668</name>
</gene>
<reference evidence="2 3" key="1">
    <citation type="submission" date="2021-06" db="EMBL/GenBank/DDBJ databases">
        <authorList>
            <person name="Palmer J.M."/>
        </authorList>
    </citation>
    <scope>NUCLEOTIDE SEQUENCE [LARGE SCALE GENOMIC DNA]</scope>
    <source>
        <strain evidence="2 3">XC_2019</strain>
        <tissue evidence="2">Muscle</tissue>
    </source>
</reference>
<accession>A0ABV0QEN1</accession>
<dbReference type="EMBL" id="JAHRIN010009072">
    <property type="protein sequence ID" value="MEQ2194281.1"/>
    <property type="molecule type" value="Genomic_DNA"/>
</dbReference>
<evidence type="ECO:0000313" key="2">
    <source>
        <dbReference type="EMBL" id="MEQ2194281.1"/>
    </source>
</evidence>
<evidence type="ECO:0000313" key="3">
    <source>
        <dbReference type="Proteomes" id="UP001434883"/>
    </source>
</evidence>
<dbReference type="Proteomes" id="UP001434883">
    <property type="component" value="Unassembled WGS sequence"/>
</dbReference>
<keyword evidence="1" id="KW-0472">Membrane</keyword>
<keyword evidence="1" id="KW-0812">Transmembrane</keyword>
<comment type="caution">
    <text evidence="2">The sequence shown here is derived from an EMBL/GenBank/DDBJ whole genome shotgun (WGS) entry which is preliminary data.</text>
</comment>
<dbReference type="Gene3D" id="1.20.1740.10">
    <property type="entry name" value="Amino acid/polyamine transporter I"/>
    <property type="match status" value="1"/>
</dbReference>
<sequence length="265" mass="28941">MPRVIYAMAEDGLLFRVLSRINTRTKTPILATIVSGIFAGNISLFVGRLRISLMAFLFDLAALVDLMSIGTLLAYSLVAICVLILRYQPGNLNSSSQMEKLVELVEGEKVAVSGGDSGDEYGMETEDRPLQETFTAKLLFSPSGKCPTKTSGMIVYATTAIISVLITILCVILANCLPQLLAGDVCVISPCVLLALLCFVCIVIIWRQPESKEALTFKVRYLLFGNMFWNLWCCTEPFLNAISVFSRSPSFPGCRCSAFSLTSTS</sequence>
<feature type="transmembrane region" description="Helical" evidence="1">
    <location>
        <begin position="180"/>
        <end position="206"/>
    </location>
</feature>
<evidence type="ECO:0000256" key="1">
    <source>
        <dbReference type="SAM" id="Phobius"/>
    </source>
</evidence>
<protein>
    <submittedName>
        <fullName evidence="2">Uncharacterized protein</fullName>
    </submittedName>
</protein>
<feature type="transmembrane region" description="Helical" evidence="1">
    <location>
        <begin position="153"/>
        <end position="174"/>
    </location>
</feature>
<feature type="transmembrane region" description="Helical" evidence="1">
    <location>
        <begin position="66"/>
        <end position="85"/>
    </location>
</feature>
<organism evidence="2 3">
    <name type="scientific">Xenoophorus captivus</name>
    <dbReference type="NCBI Taxonomy" id="1517983"/>
    <lineage>
        <taxon>Eukaryota</taxon>
        <taxon>Metazoa</taxon>
        <taxon>Chordata</taxon>
        <taxon>Craniata</taxon>
        <taxon>Vertebrata</taxon>
        <taxon>Euteleostomi</taxon>
        <taxon>Actinopterygii</taxon>
        <taxon>Neopterygii</taxon>
        <taxon>Teleostei</taxon>
        <taxon>Neoteleostei</taxon>
        <taxon>Acanthomorphata</taxon>
        <taxon>Ovalentaria</taxon>
        <taxon>Atherinomorphae</taxon>
        <taxon>Cyprinodontiformes</taxon>
        <taxon>Goodeidae</taxon>
        <taxon>Xenoophorus</taxon>
    </lineage>
</organism>
<dbReference type="PANTHER" id="PTHR43243">
    <property type="entry name" value="INNER MEMBRANE TRANSPORTER YGJI-RELATED"/>
    <property type="match status" value="1"/>
</dbReference>
<proteinExistence type="predicted"/>
<keyword evidence="3" id="KW-1185">Reference proteome</keyword>
<dbReference type="PANTHER" id="PTHR43243:SF20">
    <property type="entry name" value="CATIONIC AMINO ACID TRANSPORTER 3"/>
    <property type="match status" value="1"/>
</dbReference>
<keyword evidence="1" id="KW-1133">Transmembrane helix</keyword>
<feature type="transmembrane region" description="Helical" evidence="1">
    <location>
        <begin position="29"/>
        <end position="46"/>
    </location>
</feature>
<name>A0ABV0QEN1_9TELE</name>